<reference evidence="1" key="1">
    <citation type="submission" date="2015-06" db="EMBL/GenBank/DDBJ databases">
        <authorList>
            <person name="Joergensen T."/>
        </authorList>
    </citation>
    <scope>NUCLEOTIDE SEQUENCE</scope>
    <source>
        <plasmid evidence="1">pRGRH0135</plasmid>
    </source>
</reference>
<accession>A0A0H5PWT2</accession>
<protein>
    <submittedName>
        <fullName evidence="1">Uncharacterized protein</fullName>
    </submittedName>
</protein>
<reference evidence="1" key="2">
    <citation type="submission" date="2015-07" db="EMBL/GenBank/DDBJ databases">
        <title>Plasmids, circular viruses and viroids from rat gut.</title>
        <authorList>
            <person name="Jorgensen T.J."/>
            <person name="Hansen M.A."/>
            <person name="Xu Z."/>
            <person name="Tabak M.A."/>
            <person name="Sorensen S.J."/>
            <person name="Hansen L.H."/>
        </authorList>
    </citation>
    <scope>NUCLEOTIDE SEQUENCE</scope>
    <source>
        <plasmid evidence="1">pRGRH0135</plasmid>
    </source>
</reference>
<name>A0A0H5PWT2_9ZZZZ</name>
<geneLocation type="plasmid" evidence="1">
    <name>pRGRH0135</name>
</geneLocation>
<sequence length="70" mass="7583">MAARAFILATTYSRHAPKAQNGLSDTPAGIEQGGAFRLVMHGDHVSMSFCRAPVRAQSSGTERKIFQNFS</sequence>
<dbReference type="AlphaFoldDB" id="A0A0H5PWT2"/>
<dbReference type="EMBL" id="LN852825">
    <property type="protein sequence ID" value="CRY94038.1"/>
    <property type="molecule type" value="Genomic_DNA"/>
</dbReference>
<keyword evidence="1" id="KW-0614">Plasmid</keyword>
<organism evidence="1">
    <name type="scientific">uncultured prokaryote</name>
    <dbReference type="NCBI Taxonomy" id="198431"/>
    <lineage>
        <taxon>unclassified sequences</taxon>
        <taxon>environmental samples</taxon>
    </lineage>
</organism>
<proteinExistence type="predicted"/>
<evidence type="ECO:0000313" key="1">
    <source>
        <dbReference type="EMBL" id="CRY94038.1"/>
    </source>
</evidence>